<gene>
    <name evidence="1" type="ORF">PPROV_000061100</name>
</gene>
<comment type="caution">
    <text evidence="1">The sequence shown here is derived from an EMBL/GenBank/DDBJ whole genome shotgun (WGS) entry which is preliminary data.</text>
</comment>
<dbReference type="Pfam" id="PF08856">
    <property type="entry name" value="DUF1826"/>
    <property type="match status" value="1"/>
</dbReference>
<organism evidence="1 2">
    <name type="scientific">Pycnococcus provasolii</name>
    <dbReference type="NCBI Taxonomy" id="41880"/>
    <lineage>
        <taxon>Eukaryota</taxon>
        <taxon>Viridiplantae</taxon>
        <taxon>Chlorophyta</taxon>
        <taxon>Pseudoscourfieldiophyceae</taxon>
        <taxon>Pseudoscourfieldiales</taxon>
        <taxon>Pycnococcaceae</taxon>
        <taxon>Pycnococcus</taxon>
    </lineage>
</organism>
<dbReference type="InterPro" id="IPR014955">
    <property type="entry name" value="DUF1826"/>
</dbReference>
<accession>A0A830H486</accession>
<protein>
    <recommendedName>
        <fullName evidence="3">DUF1826 domain-containing protein</fullName>
    </recommendedName>
</protein>
<dbReference type="EMBL" id="BNJQ01000002">
    <property type="protein sequence ID" value="GHP01854.1"/>
    <property type="molecule type" value="Genomic_DNA"/>
</dbReference>
<sequence length="286" mass="31543">MMALSPVGGVRNHRAHLLRRASPSASSSCVSLMRHTTRRSRMSFSLRASSSLREPSVLVASSSLREPSVLVECIPLHRDTSTDSSQKTSESLRREQCREAVRRLCSTSEDFHAEAVVTADTTIKQMQTSLALSNFLKNRDGDYDDNSVLAEGLVDMYEDIMSIAHTWMQATQLPKAHVQVSLIRSTMCSRLHVDHVHARAMCTFFGKGTEWLDADQVSRTIGFVVSDGGNALGDALKSMAERLPMKQAREDDVVLIKGTKWPGAAKGSAILHRSPLVDAGEFRLFV</sequence>
<evidence type="ECO:0008006" key="3">
    <source>
        <dbReference type="Google" id="ProtNLM"/>
    </source>
</evidence>
<proteinExistence type="predicted"/>
<dbReference type="OrthoDB" id="539419at2759"/>
<evidence type="ECO:0000313" key="1">
    <source>
        <dbReference type="EMBL" id="GHP01854.1"/>
    </source>
</evidence>
<dbReference type="Proteomes" id="UP000660262">
    <property type="component" value="Unassembled WGS sequence"/>
</dbReference>
<dbReference type="AlphaFoldDB" id="A0A830H486"/>
<reference evidence="1" key="1">
    <citation type="submission" date="2020-10" db="EMBL/GenBank/DDBJ databases">
        <title>Unveiling of a novel bifunctional photoreceptor, Dualchrome1, isolated from a cosmopolitan green alga.</title>
        <authorList>
            <person name="Suzuki S."/>
            <person name="Kawachi M."/>
        </authorList>
    </citation>
    <scope>NUCLEOTIDE SEQUENCE</scope>
    <source>
        <strain evidence="1">NIES 2893</strain>
    </source>
</reference>
<name>A0A830H486_9CHLO</name>
<evidence type="ECO:0000313" key="2">
    <source>
        <dbReference type="Proteomes" id="UP000660262"/>
    </source>
</evidence>
<keyword evidence="2" id="KW-1185">Reference proteome</keyword>